<dbReference type="EMBL" id="BGZK01000337">
    <property type="protein sequence ID" value="GBP37710.1"/>
    <property type="molecule type" value="Genomic_DNA"/>
</dbReference>
<proteinExistence type="predicted"/>
<reference evidence="2 3" key="1">
    <citation type="journal article" date="2019" name="Commun. Biol.">
        <title>The bagworm genome reveals a unique fibroin gene that provides high tensile strength.</title>
        <authorList>
            <person name="Kono N."/>
            <person name="Nakamura H."/>
            <person name="Ohtoshi R."/>
            <person name="Tomita M."/>
            <person name="Numata K."/>
            <person name="Arakawa K."/>
        </authorList>
    </citation>
    <scope>NUCLEOTIDE SEQUENCE [LARGE SCALE GENOMIC DNA]</scope>
</reference>
<organism evidence="2 3">
    <name type="scientific">Eumeta variegata</name>
    <name type="common">Bagworm moth</name>
    <name type="synonym">Eumeta japonica</name>
    <dbReference type="NCBI Taxonomy" id="151549"/>
    <lineage>
        <taxon>Eukaryota</taxon>
        <taxon>Metazoa</taxon>
        <taxon>Ecdysozoa</taxon>
        <taxon>Arthropoda</taxon>
        <taxon>Hexapoda</taxon>
        <taxon>Insecta</taxon>
        <taxon>Pterygota</taxon>
        <taxon>Neoptera</taxon>
        <taxon>Endopterygota</taxon>
        <taxon>Lepidoptera</taxon>
        <taxon>Glossata</taxon>
        <taxon>Ditrysia</taxon>
        <taxon>Tineoidea</taxon>
        <taxon>Psychidae</taxon>
        <taxon>Oiketicinae</taxon>
        <taxon>Eumeta</taxon>
    </lineage>
</organism>
<evidence type="ECO:0008006" key="4">
    <source>
        <dbReference type="Google" id="ProtNLM"/>
    </source>
</evidence>
<feature type="signal peptide" evidence="1">
    <location>
        <begin position="1"/>
        <end position="20"/>
    </location>
</feature>
<feature type="chain" id="PRO_5020027338" description="Secreted protein" evidence="1">
    <location>
        <begin position="21"/>
        <end position="101"/>
    </location>
</feature>
<evidence type="ECO:0000313" key="3">
    <source>
        <dbReference type="Proteomes" id="UP000299102"/>
    </source>
</evidence>
<gene>
    <name evidence="2" type="ORF">EVAR_23759_1</name>
</gene>
<dbReference type="AlphaFoldDB" id="A0A4C1VGF9"/>
<sequence length="101" mass="11040">MRALQLSILAVASLSLSTSGHRGKRVCLKGEAAHGVCCGEEKMYAVQGSVIKLFRSARSFYKCATVILRSVSLEYTLWVTTNSFPSSSKKRLLADVDRLQG</sequence>
<keyword evidence="1" id="KW-0732">Signal</keyword>
<accession>A0A4C1VGF9</accession>
<keyword evidence="3" id="KW-1185">Reference proteome</keyword>
<evidence type="ECO:0000313" key="2">
    <source>
        <dbReference type="EMBL" id="GBP37710.1"/>
    </source>
</evidence>
<protein>
    <recommendedName>
        <fullName evidence="4">Secreted protein</fullName>
    </recommendedName>
</protein>
<dbReference type="Proteomes" id="UP000299102">
    <property type="component" value="Unassembled WGS sequence"/>
</dbReference>
<comment type="caution">
    <text evidence="2">The sequence shown here is derived from an EMBL/GenBank/DDBJ whole genome shotgun (WGS) entry which is preliminary data.</text>
</comment>
<name>A0A4C1VGF9_EUMVA</name>
<evidence type="ECO:0000256" key="1">
    <source>
        <dbReference type="SAM" id="SignalP"/>
    </source>
</evidence>